<dbReference type="GO" id="GO:0061630">
    <property type="term" value="F:ubiquitin protein ligase activity"/>
    <property type="evidence" value="ECO:0007669"/>
    <property type="project" value="TreeGrafter"/>
</dbReference>
<protein>
    <recommendedName>
        <fullName evidence="5">RING-type domain-containing protein</fullName>
    </recommendedName>
</protein>
<comment type="caution">
    <text evidence="6">The sequence shown here is derived from an EMBL/GenBank/DDBJ whole genome shotgun (WGS) entry which is preliminary data.</text>
</comment>
<dbReference type="PANTHER" id="PTHR45931">
    <property type="entry name" value="SI:CH211-59O9.10"/>
    <property type="match status" value="1"/>
</dbReference>
<keyword evidence="3" id="KW-0862">Zinc</keyword>
<dbReference type="InterPro" id="IPR001841">
    <property type="entry name" value="Znf_RING"/>
</dbReference>
<evidence type="ECO:0000256" key="2">
    <source>
        <dbReference type="ARBA" id="ARBA00022771"/>
    </source>
</evidence>
<dbReference type="InterPro" id="IPR051834">
    <property type="entry name" value="RING_finger_E3_ligase"/>
</dbReference>
<dbReference type="PROSITE" id="PS50089">
    <property type="entry name" value="ZF_RING_2"/>
    <property type="match status" value="1"/>
</dbReference>
<evidence type="ECO:0000256" key="3">
    <source>
        <dbReference type="ARBA" id="ARBA00022833"/>
    </source>
</evidence>
<evidence type="ECO:0000259" key="5">
    <source>
        <dbReference type="PROSITE" id="PS50089"/>
    </source>
</evidence>
<feature type="domain" description="RING-type" evidence="5">
    <location>
        <begin position="92"/>
        <end position="134"/>
    </location>
</feature>
<dbReference type="EMBL" id="LGRX02005431">
    <property type="protein sequence ID" value="KAK3278446.1"/>
    <property type="molecule type" value="Genomic_DNA"/>
</dbReference>
<evidence type="ECO:0000256" key="4">
    <source>
        <dbReference type="PROSITE-ProRule" id="PRU00175"/>
    </source>
</evidence>
<dbReference type="PANTHER" id="PTHR45931:SF3">
    <property type="entry name" value="RING ZINC FINGER-CONTAINING PROTEIN"/>
    <property type="match status" value="1"/>
</dbReference>
<sequence>MTLWPKYVLCTTFPIVDGFALGKSMVPSKSACSSVAWLLSEGMEMTICSGDGTRQSLVNLEDVKITAPPEFVDMLPVTIFSCDTASECQGSCAICQVEYEKDEAIMTLPCKHQYHKDCAEEWLLRYSKTCPVCKVSIMGDE</sequence>
<dbReference type="Pfam" id="PF13639">
    <property type="entry name" value="zf-RING_2"/>
    <property type="match status" value="1"/>
</dbReference>
<evidence type="ECO:0000313" key="6">
    <source>
        <dbReference type="EMBL" id="KAK3278446.1"/>
    </source>
</evidence>
<reference evidence="6 7" key="1">
    <citation type="journal article" date="2015" name="Genome Biol. Evol.">
        <title>Comparative Genomics of a Bacterivorous Green Alga Reveals Evolutionary Causalities and Consequences of Phago-Mixotrophic Mode of Nutrition.</title>
        <authorList>
            <person name="Burns J.A."/>
            <person name="Paasch A."/>
            <person name="Narechania A."/>
            <person name="Kim E."/>
        </authorList>
    </citation>
    <scope>NUCLEOTIDE SEQUENCE [LARGE SCALE GENOMIC DNA]</scope>
    <source>
        <strain evidence="6 7">PLY_AMNH</strain>
    </source>
</reference>
<dbReference type="AlphaFoldDB" id="A0AAE0LAP8"/>
<dbReference type="SUPFAM" id="SSF57850">
    <property type="entry name" value="RING/U-box"/>
    <property type="match status" value="1"/>
</dbReference>
<dbReference type="GO" id="GO:0006511">
    <property type="term" value="P:ubiquitin-dependent protein catabolic process"/>
    <property type="evidence" value="ECO:0007669"/>
    <property type="project" value="TreeGrafter"/>
</dbReference>
<dbReference type="Gene3D" id="3.30.40.10">
    <property type="entry name" value="Zinc/RING finger domain, C3HC4 (zinc finger)"/>
    <property type="match status" value="1"/>
</dbReference>
<organism evidence="6 7">
    <name type="scientific">Cymbomonas tetramitiformis</name>
    <dbReference type="NCBI Taxonomy" id="36881"/>
    <lineage>
        <taxon>Eukaryota</taxon>
        <taxon>Viridiplantae</taxon>
        <taxon>Chlorophyta</taxon>
        <taxon>Pyramimonadophyceae</taxon>
        <taxon>Pyramimonadales</taxon>
        <taxon>Pyramimonadaceae</taxon>
        <taxon>Cymbomonas</taxon>
    </lineage>
</organism>
<keyword evidence="2 4" id="KW-0863">Zinc-finger</keyword>
<dbReference type="GO" id="GO:0005634">
    <property type="term" value="C:nucleus"/>
    <property type="evidence" value="ECO:0007669"/>
    <property type="project" value="TreeGrafter"/>
</dbReference>
<evidence type="ECO:0000256" key="1">
    <source>
        <dbReference type="ARBA" id="ARBA00022723"/>
    </source>
</evidence>
<evidence type="ECO:0000313" key="7">
    <source>
        <dbReference type="Proteomes" id="UP001190700"/>
    </source>
</evidence>
<accession>A0AAE0LAP8</accession>
<proteinExistence type="predicted"/>
<dbReference type="GO" id="GO:0008270">
    <property type="term" value="F:zinc ion binding"/>
    <property type="evidence" value="ECO:0007669"/>
    <property type="project" value="UniProtKB-KW"/>
</dbReference>
<name>A0AAE0LAP8_9CHLO</name>
<dbReference type="Proteomes" id="UP001190700">
    <property type="component" value="Unassembled WGS sequence"/>
</dbReference>
<gene>
    <name evidence="6" type="ORF">CYMTET_13618</name>
</gene>
<keyword evidence="1" id="KW-0479">Metal-binding</keyword>
<keyword evidence="7" id="KW-1185">Reference proteome</keyword>
<dbReference type="SMART" id="SM00184">
    <property type="entry name" value="RING"/>
    <property type="match status" value="1"/>
</dbReference>
<dbReference type="InterPro" id="IPR013083">
    <property type="entry name" value="Znf_RING/FYVE/PHD"/>
</dbReference>